<name>A0A345DMU8_9MOLU</name>
<accession>A0A345DMU8</accession>
<proteinExistence type="predicted"/>
<dbReference type="Proteomes" id="UP000253689">
    <property type="component" value="Chromosome"/>
</dbReference>
<gene>
    <name evidence="2" type="ORF">SDAV_00542</name>
</gene>
<dbReference type="AlphaFoldDB" id="A0A345DMU8"/>
<feature type="transmembrane region" description="Helical" evidence="1">
    <location>
        <begin position="36"/>
        <end position="53"/>
    </location>
</feature>
<keyword evidence="3" id="KW-1185">Reference proteome</keyword>
<organism evidence="2 3">
    <name type="scientific">Spiroplasma phoeniceum P40</name>
    <dbReference type="NCBI Taxonomy" id="1276259"/>
    <lineage>
        <taxon>Bacteria</taxon>
        <taxon>Bacillati</taxon>
        <taxon>Mycoplasmatota</taxon>
        <taxon>Mollicutes</taxon>
        <taxon>Entomoplasmatales</taxon>
        <taxon>Spiroplasmataceae</taxon>
        <taxon>Spiroplasma</taxon>
    </lineage>
</organism>
<feature type="transmembrane region" description="Helical" evidence="1">
    <location>
        <begin position="12"/>
        <end position="30"/>
    </location>
</feature>
<evidence type="ECO:0000313" key="2">
    <source>
        <dbReference type="EMBL" id="AXF95536.1"/>
    </source>
</evidence>
<reference evidence="3" key="1">
    <citation type="submission" date="2018-07" db="EMBL/GenBank/DDBJ databases">
        <title>Complete Genome Sequence of Spiroplasma phoeniceum.</title>
        <authorList>
            <person name="Davis R.E."/>
            <person name="Shao J.Y."/>
            <person name="Zhao Y."/>
            <person name="Silver A."/>
            <person name="Stump z."/>
            <person name="Gasparich G."/>
        </authorList>
    </citation>
    <scope>NUCLEOTIDE SEQUENCE [LARGE SCALE GENOMIC DNA]</scope>
    <source>
        <strain evidence="3">P40</strain>
    </source>
</reference>
<evidence type="ECO:0000256" key="1">
    <source>
        <dbReference type="SAM" id="Phobius"/>
    </source>
</evidence>
<keyword evidence="1" id="KW-0472">Membrane</keyword>
<dbReference type="EMBL" id="CP031088">
    <property type="protein sequence ID" value="AXF95536.1"/>
    <property type="molecule type" value="Genomic_DNA"/>
</dbReference>
<keyword evidence="1" id="KW-0812">Transmembrane</keyword>
<keyword evidence="1" id="KW-1133">Transmembrane helix</keyword>
<dbReference type="KEGG" id="sphh:SDAV_00542"/>
<protein>
    <submittedName>
        <fullName evidence="2">Uncharacterized protein</fullName>
    </submittedName>
</protein>
<evidence type="ECO:0000313" key="3">
    <source>
        <dbReference type="Proteomes" id="UP000253689"/>
    </source>
</evidence>
<dbReference type="RefSeq" id="WP_245938472.1">
    <property type="nucleotide sequence ID" value="NZ_CP031088.1"/>
</dbReference>
<sequence length="87" mass="10703">MICNKKTWKDWQVYYQLLFAILIGFSFFSVVLSIKYIYIIGSIVIIIYFLSFIKYQSEITGTNIYQEQNLWKLYFYPIFLSNYWKNY</sequence>